<dbReference type="Proteomes" id="UP001622594">
    <property type="component" value="Chromosome"/>
</dbReference>
<organism evidence="2 3">
    <name type="scientific">Streptomyces zaomyceticus</name>
    <dbReference type="NCBI Taxonomy" id="68286"/>
    <lineage>
        <taxon>Bacteria</taxon>
        <taxon>Bacillati</taxon>
        <taxon>Actinomycetota</taxon>
        <taxon>Actinomycetes</taxon>
        <taxon>Kitasatosporales</taxon>
        <taxon>Streptomycetaceae</taxon>
        <taxon>Streptomyces</taxon>
    </lineage>
</organism>
<dbReference type="CDD" id="cd07067">
    <property type="entry name" value="HP_PGM_like"/>
    <property type="match status" value="1"/>
</dbReference>
<evidence type="ECO:0000313" key="3">
    <source>
        <dbReference type="Proteomes" id="UP001622594"/>
    </source>
</evidence>
<dbReference type="PANTHER" id="PTHR47623:SF1">
    <property type="entry name" value="OS09G0287300 PROTEIN"/>
    <property type="match status" value="1"/>
</dbReference>
<dbReference type="RefSeq" id="WP_398169568.1">
    <property type="nucleotide sequence ID" value="NZ_CP108188.1"/>
</dbReference>
<keyword evidence="3" id="KW-1185">Reference proteome</keyword>
<gene>
    <name evidence="2" type="ORF">OG814_39770</name>
</gene>
<sequence>MRHAKSAWPEGVADHDRPLGPRGLRDAPAAGRFLAENGGPPDLVLCSPARRARHTWELAAAELGSPVPTPTLHEPRLYGADGDELLDVLHGVPDEVATLLLVGHNPGLEDLVLLLSAGADGADGAEGEDGADGTVGAEGSTRAAGAEAAGRAVSSGEDALDRVRTKFPTSAIAILTWHGTWTDLRPGEAYLAGLVIPRGVRDSS</sequence>
<dbReference type="EMBL" id="CP108188">
    <property type="protein sequence ID" value="WTR75698.1"/>
    <property type="molecule type" value="Genomic_DNA"/>
</dbReference>
<feature type="compositionally biased region" description="Basic and acidic residues" evidence="1">
    <location>
        <begin position="12"/>
        <end position="25"/>
    </location>
</feature>
<name>A0ABZ1LTT9_9ACTN</name>
<dbReference type="PANTHER" id="PTHR47623">
    <property type="entry name" value="OS09G0287300 PROTEIN"/>
    <property type="match status" value="1"/>
</dbReference>
<proteinExistence type="predicted"/>
<dbReference type="Gene3D" id="3.40.50.1240">
    <property type="entry name" value="Phosphoglycerate mutase-like"/>
    <property type="match status" value="1"/>
</dbReference>
<reference evidence="2 3" key="1">
    <citation type="submission" date="2022-10" db="EMBL/GenBank/DDBJ databases">
        <title>The complete genomes of actinobacterial strains from the NBC collection.</title>
        <authorList>
            <person name="Joergensen T.S."/>
            <person name="Alvarez Arevalo M."/>
            <person name="Sterndorff E.B."/>
            <person name="Faurdal D."/>
            <person name="Vuksanovic O."/>
            <person name="Mourched A.-S."/>
            <person name="Charusanti P."/>
            <person name="Shaw S."/>
            <person name="Blin K."/>
            <person name="Weber T."/>
        </authorList>
    </citation>
    <scope>NUCLEOTIDE SEQUENCE [LARGE SCALE GENOMIC DNA]</scope>
    <source>
        <strain evidence="2 3">NBC_00123</strain>
    </source>
</reference>
<evidence type="ECO:0000256" key="1">
    <source>
        <dbReference type="SAM" id="MobiDB-lite"/>
    </source>
</evidence>
<feature type="region of interest" description="Disordered" evidence="1">
    <location>
        <begin position="1"/>
        <end position="38"/>
    </location>
</feature>
<evidence type="ECO:0000313" key="2">
    <source>
        <dbReference type="EMBL" id="WTR75698.1"/>
    </source>
</evidence>
<protein>
    <submittedName>
        <fullName evidence="2">Histidine phosphatase family protein</fullName>
    </submittedName>
</protein>
<dbReference type="InterPro" id="IPR029033">
    <property type="entry name" value="His_PPase_superfam"/>
</dbReference>
<dbReference type="Pfam" id="PF00300">
    <property type="entry name" value="His_Phos_1"/>
    <property type="match status" value="1"/>
</dbReference>
<accession>A0ABZ1LTT9</accession>
<dbReference type="InterPro" id="IPR013078">
    <property type="entry name" value="His_Pase_superF_clade-1"/>
</dbReference>
<dbReference type="SUPFAM" id="SSF53254">
    <property type="entry name" value="Phosphoglycerate mutase-like"/>
    <property type="match status" value="1"/>
</dbReference>